<dbReference type="PANTHER" id="PTHR12787">
    <property type="entry name" value="RIBOSOMAL RNA-PROCESSING PROTEIN 8"/>
    <property type="match status" value="1"/>
</dbReference>
<protein>
    <recommendedName>
        <fullName evidence="3 9">Ribosomal RNA-processing protein 8</fullName>
        <ecNumber evidence="9">2.1.1.-</ecNumber>
    </recommendedName>
</protein>
<feature type="region of interest" description="Disordered" evidence="10">
    <location>
        <begin position="65"/>
        <end position="94"/>
    </location>
</feature>
<comment type="function">
    <text evidence="9">Probable methyltransferase required to silence rDNA.</text>
</comment>
<evidence type="ECO:0000256" key="6">
    <source>
        <dbReference type="ARBA" id="ARBA00022679"/>
    </source>
</evidence>
<organism evidence="11 12">
    <name type="scientific">Priapulus caudatus</name>
    <name type="common">Priapulid worm</name>
    <dbReference type="NCBI Taxonomy" id="37621"/>
    <lineage>
        <taxon>Eukaryota</taxon>
        <taxon>Metazoa</taxon>
        <taxon>Ecdysozoa</taxon>
        <taxon>Scalidophora</taxon>
        <taxon>Priapulida</taxon>
        <taxon>Priapulimorpha</taxon>
        <taxon>Priapulimorphida</taxon>
        <taxon>Priapulidae</taxon>
        <taxon>Priapulus</taxon>
    </lineage>
</organism>
<evidence type="ECO:0000256" key="10">
    <source>
        <dbReference type="SAM" id="MobiDB-lite"/>
    </source>
</evidence>
<evidence type="ECO:0000256" key="4">
    <source>
        <dbReference type="ARBA" id="ARBA00022552"/>
    </source>
</evidence>
<feature type="compositionally biased region" description="Basic and acidic residues" evidence="10">
    <location>
        <begin position="277"/>
        <end position="289"/>
    </location>
</feature>
<feature type="region of interest" description="Disordered" evidence="10">
    <location>
        <begin position="141"/>
        <end position="207"/>
    </location>
</feature>
<evidence type="ECO:0000313" key="12">
    <source>
        <dbReference type="RefSeq" id="XP_014675787.1"/>
    </source>
</evidence>
<dbReference type="InterPro" id="IPR042036">
    <property type="entry name" value="RRP8_N"/>
</dbReference>
<keyword evidence="4 9" id="KW-0698">rRNA processing</keyword>
<comment type="subcellular location">
    <subcellularLocation>
        <location evidence="1 9">Nucleus</location>
        <location evidence="1 9">Nucleolus</location>
    </subcellularLocation>
</comment>
<feature type="compositionally biased region" description="Basic and acidic residues" evidence="10">
    <location>
        <begin position="175"/>
        <end position="184"/>
    </location>
</feature>
<evidence type="ECO:0000256" key="8">
    <source>
        <dbReference type="ARBA" id="ARBA00023242"/>
    </source>
</evidence>
<keyword evidence="11" id="KW-1185">Reference proteome</keyword>
<dbReference type="Gene3D" id="1.10.10.2150">
    <property type="entry name" value="Ribosomal RNA-processing protein 8, N-terminal domain"/>
    <property type="match status" value="1"/>
</dbReference>
<feature type="compositionally biased region" description="Basic and acidic residues" evidence="10">
    <location>
        <begin position="298"/>
        <end position="313"/>
    </location>
</feature>
<dbReference type="InterPro" id="IPR007823">
    <property type="entry name" value="RRP8"/>
</dbReference>
<dbReference type="EC" id="2.1.1.-" evidence="9"/>
<dbReference type="InterPro" id="IPR029063">
    <property type="entry name" value="SAM-dependent_MTases_sf"/>
</dbReference>
<evidence type="ECO:0000256" key="7">
    <source>
        <dbReference type="ARBA" id="ARBA00022691"/>
    </source>
</evidence>
<evidence type="ECO:0000256" key="1">
    <source>
        <dbReference type="ARBA" id="ARBA00004604"/>
    </source>
</evidence>
<dbReference type="SUPFAM" id="SSF53335">
    <property type="entry name" value="S-adenosyl-L-methionine-dependent methyltransferases"/>
    <property type="match status" value="1"/>
</dbReference>
<accession>A0ABM1EUB6</accession>
<dbReference type="Pfam" id="PF05148">
    <property type="entry name" value="Methyltransf_8"/>
    <property type="match status" value="1"/>
</dbReference>
<keyword evidence="8 9" id="KW-0539">Nucleus</keyword>
<proteinExistence type="inferred from homology"/>
<keyword evidence="6 9" id="KW-0808">Transferase</keyword>
<dbReference type="PANTHER" id="PTHR12787:SF0">
    <property type="entry name" value="RIBOSOMAL RNA-PROCESSING PROTEIN 8"/>
    <property type="match status" value="1"/>
</dbReference>
<reference evidence="12" key="1">
    <citation type="submission" date="2025-08" db="UniProtKB">
        <authorList>
            <consortium name="RefSeq"/>
        </authorList>
    </citation>
    <scope>IDENTIFICATION</scope>
</reference>
<keyword evidence="5 9" id="KW-0489">Methyltransferase</keyword>
<sequence length="547" mass="61558">MYPSTLTKYTGQKVLSISNDCQNRCRLETTALRAFVHDQKICTRWNDPAPNNEKKDDLKATVVATSRTRSKRKKKKKPASTDISEEAAAKKREKMKIRKARAKERKTAAANDVLVSSSSAPHPLQINTDLIPASSITKRLKMKKLSKQMPKPDMPETKKAEGGLMPNKTPNKRNKYADLIDHSRSQPGPSKTAKRKRPSLSEPNPVVVSEKCAKLLTKTTTAEGDHPATIEHPVHDPLVLNKKRVRTRKRFRPEKSVAKARSGTADLPQCKKKLKKKSIDDKSTSKSETKSSTAAVKLKSDQNKSQEKRESIKGSRSTSNVCVPDSQKSKSEVLREKMVNRLNSARFRYINEQLYTMPSHDAVAMFREDPEAFMIYHQGFSGQVSHWPENPLDRIIEDVKKKPSKVIADFGCGDAKLARSVPNTVHSFDLVALNDHVTACDMSKVPLQDGSVDIAIFCLSLMGSNLADYINEAWRVLMVRGILKVVEVESRFEDIDSFTTSVKKLGFKLKFKVSINKMFVMMEFKKVEAKSKKCPSLSLKPCIYKKR</sequence>
<evidence type="ECO:0000256" key="9">
    <source>
        <dbReference type="RuleBase" id="RU365074"/>
    </source>
</evidence>
<dbReference type="Proteomes" id="UP000695022">
    <property type="component" value="Unplaced"/>
</dbReference>
<keyword evidence="7 9" id="KW-0949">S-adenosyl-L-methionine</keyword>
<dbReference type="GeneID" id="106815791"/>
<feature type="compositionally biased region" description="Basic residues" evidence="10">
    <location>
        <begin position="241"/>
        <end position="252"/>
    </location>
</feature>
<dbReference type="RefSeq" id="XP_014675787.1">
    <property type="nucleotide sequence ID" value="XM_014820301.1"/>
</dbReference>
<evidence type="ECO:0000256" key="3">
    <source>
        <dbReference type="ARBA" id="ARBA00020203"/>
    </source>
</evidence>
<gene>
    <name evidence="12" type="primary">LOC106815791</name>
</gene>
<name>A0ABM1EUB6_PRICU</name>
<dbReference type="Gene3D" id="3.40.50.150">
    <property type="entry name" value="Vaccinia Virus protein VP39"/>
    <property type="match status" value="1"/>
</dbReference>
<evidence type="ECO:0000256" key="5">
    <source>
        <dbReference type="ARBA" id="ARBA00022603"/>
    </source>
</evidence>
<evidence type="ECO:0000256" key="2">
    <source>
        <dbReference type="ARBA" id="ARBA00006301"/>
    </source>
</evidence>
<comment type="similarity">
    <text evidence="2 9">Belongs to the methyltransferase superfamily. RRP8 family.</text>
</comment>
<feature type="region of interest" description="Disordered" evidence="10">
    <location>
        <begin position="240"/>
        <end position="332"/>
    </location>
</feature>
<feature type="compositionally biased region" description="Basic residues" evidence="10">
    <location>
        <begin position="68"/>
        <end position="78"/>
    </location>
</feature>
<evidence type="ECO:0000313" key="11">
    <source>
        <dbReference type="Proteomes" id="UP000695022"/>
    </source>
</evidence>